<name>A0ACC2FG18_DALPE</name>
<proteinExistence type="predicted"/>
<reference evidence="1" key="1">
    <citation type="submission" date="2021-05" db="EMBL/GenBank/DDBJ databases">
        <authorList>
            <person name="Pan Q."/>
            <person name="Jouanno E."/>
            <person name="Zahm M."/>
            <person name="Klopp C."/>
            <person name="Cabau C."/>
            <person name="Louis A."/>
            <person name="Berthelot C."/>
            <person name="Parey E."/>
            <person name="Roest Crollius H."/>
            <person name="Montfort J."/>
            <person name="Robinson-Rechavi M."/>
            <person name="Bouchez O."/>
            <person name="Lampietro C."/>
            <person name="Lopez Roques C."/>
            <person name="Donnadieu C."/>
            <person name="Postlethwait J."/>
            <person name="Bobe J."/>
            <person name="Dillon D."/>
            <person name="Chandos A."/>
            <person name="von Hippel F."/>
            <person name="Guiguen Y."/>
        </authorList>
    </citation>
    <scope>NUCLEOTIDE SEQUENCE</scope>
    <source>
        <strain evidence="1">YG-Jan2019</strain>
    </source>
</reference>
<dbReference type="Proteomes" id="UP001157502">
    <property type="component" value="Chromosome 28"/>
</dbReference>
<sequence>MCPQASSEGELCPVADSPASSVSTLASSVIEVGVEAKRLDLCAGLDDDDDLSPLCSPPTLSITEEIMQFINESRAREGLAELKHDVDPPTDESLEDRTSEQHPCAVAQQPIDQPFSSPYKNAYESHKPRPHSREERTMEGNRTKMEDQIHTQSQATESSNASCDGGESTPLAASVMVEAPQEDSASAVELEALGEQAAPEAEDQQTIDTTASLVTVNEHDSQKNPCIDLACEDRPAGSPLPPLTGPDGTTQNPAMPKKETLFRKSDMQIIKKIRRYYEAAEAEAGPVGDGDGSPTSRRDSLSLIIPAGLVRDSVSRFAVFGHQESLCDPESGRSDRVVKPVAELELPSPIASVPDRRGEGVLSPVGCSASDDGSKTPGEEPVVVECRRSEVGSELLHGTELITTWKEKEMEAVGTCITSDKENIPNLAKGISETTACSDEAAQVITKDEHAVDDRETSSSCLDMEPKQAQKDSSVPSPTGQHAGFGRTCDRTSPTGTLEGLSSQNQMGRWSRHCQTASSTRTLYEGVEVGNVEVIGLFEATTGYPSLVENSERILSKVQMLARMYSAKSSSMKVPLHHKRACVGRAPWAPTRRTNVPAQTQLPPQHLKEGRTVKRAHSHTIGHQETISVSSDPQMVGHILVSEQLPPSYHQLETGCFLAEPRDDVSNPGSMSSGSPRPSSPTTTTQTNSQVGREELLTTAESGWLMENQSIQVPSGADVQSQNPKVDSPVWEGHVLCVGIEFPGDGHPVSGSLGGRTWVEPKGHRLYSITEDPALGSAVAASSSEGSCERLDTPSAFGAPDMQQNIVDQLCRAEPGANQMAELYRDSFNKEPLFPGGTNGAEGQSYLQITPSAEVQSSPEITSGPEIQGSPEITSGPEIQGSPEITSGPEIQGSSEITSGPEVQGSSEITPGNKSQAESNKGKSHGGTLNNVVVSSPKMSPHISPTPTQQLYISANITGSEILVSHPTPSSVTEPTKTTEHTRGQRVQESKVVEDFNGSWTQGLAPPHPSHSPLESSDRLPYFTSRRPSNLRLPTTMDRRRLHNNPLDTAVLPSQRPPASPLRPREPGQDPVVHSSGLSHNRHPSAQPTQEKPATPTPGIGRGTDAEPPCALSAGLGRRSSSPIRGLPSSSSTPSALTKSLAAYCISQSISQSLAKKSARLQSQATAPPESPTPHGAASPPPRPHPVALDQSYHAGLNGNNNNNSGAVDGDRSASHRKPPLASAASAPRPHGEPLRSGAAHSHNRVARPFSASEPSSRVQSPSPSPSPFGRICSPPPVWNQPGPLADRSPSRSTRVNGSRPFDHLGLSLELPRASSACSSGVTSRCLTSPPPIGVPVGAWGVPAPQPWNAKAASSSSSSVASPTWRDGFSPAPSVQRSFNSTPPTPSRFSPCSPTTPLSLRSTKGGGLPFFNLVDRPPSPVSNGMRSWGDNGGRSFMDAEQETGLASPRRASSSYNGSPFCLSPGALSPVRLAPGKGTLSGQHFTSIAWPDVHDLLTKYDSTEVSDQSAPASPSWPNDEWEDPVLREDICRTRLICAYVPRASPATGTAVPLQYSHRSKPEDAFTTQPAKGTIKTSYATTVNLQIAGSGRITSFSNAQVSLTQTLEPVIGDSQGKRRISVNTCNLPQNLKRL</sequence>
<evidence type="ECO:0000313" key="1">
    <source>
        <dbReference type="EMBL" id="KAJ7990294.1"/>
    </source>
</evidence>
<comment type="caution">
    <text evidence="1">The sequence shown here is derived from an EMBL/GenBank/DDBJ whole genome shotgun (WGS) entry which is preliminary data.</text>
</comment>
<organism evidence="1 2">
    <name type="scientific">Dallia pectoralis</name>
    <name type="common">Alaska blackfish</name>
    <dbReference type="NCBI Taxonomy" id="75939"/>
    <lineage>
        <taxon>Eukaryota</taxon>
        <taxon>Metazoa</taxon>
        <taxon>Chordata</taxon>
        <taxon>Craniata</taxon>
        <taxon>Vertebrata</taxon>
        <taxon>Euteleostomi</taxon>
        <taxon>Actinopterygii</taxon>
        <taxon>Neopterygii</taxon>
        <taxon>Teleostei</taxon>
        <taxon>Protacanthopterygii</taxon>
        <taxon>Esociformes</taxon>
        <taxon>Umbridae</taxon>
        <taxon>Dallia</taxon>
    </lineage>
</organism>
<keyword evidence="2" id="KW-1185">Reference proteome</keyword>
<protein>
    <submittedName>
        <fullName evidence="1">Uncharacterized protein</fullName>
    </submittedName>
</protein>
<dbReference type="EMBL" id="CM055755">
    <property type="protein sequence ID" value="KAJ7990294.1"/>
    <property type="molecule type" value="Genomic_DNA"/>
</dbReference>
<accession>A0ACC2FG18</accession>
<gene>
    <name evidence="1" type="ORF">DPEC_G00298820</name>
</gene>
<evidence type="ECO:0000313" key="2">
    <source>
        <dbReference type="Proteomes" id="UP001157502"/>
    </source>
</evidence>